<dbReference type="InterPro" id="IPR045861">
    <property type="entry name" value="CorA_cytoplasmic_dom"/>
</dbReference>
<feature type="region of interest" description="Disordered" evidence="1">
    <location>
        <begin position="650"/>
        <end position="671"/>
    </location>
</feature>
<dbReference type="Gene3D" id="3.30.460.20">
    <property type="entry name" value="CorA soluble domain-like"/>
    <property type="match status" value="1"/>
</dbReference>
<dbReference type="Pfam" id="PF00884">
    <property type="entry name" value="Sulfatase"/>
    <property type="match status" value="1"/>
</dbReference>
<dbReference type="GO" id="GO:0005886">
    <property type="term" value="C:plasma membrane"/>
    <property type="evidence" value="ECO:0007669"/>
    <property type="project" value="TreeGrafter"/>
</dbReference>
<feature type="compositionally biased region" description="Low complexity" evidence="1">
    <location>
        <begin position="353"/>
        <end position="364"/>
    </location>
</feature>
<dbReference type="Gene3D" id="3.40.720.10">
    <property type="entry name" value="Alkaline Phosphatase, subunit A"/>
    <property type="match status" value="1"/>
</dbReference>
<dbReference type="AlphaFoldDB" id="A0AAW0FTS6"/>
<evidence type="ECO:0000259" key="2">
    <source>
        <dbReference type="Pfam" id="PF00884"/>
    </source>
</evidence>
<protein>
    <recommendedName>
        <fullName evidence="2">Sulfatase N-terminal domain-containing protein</fullName>
    </recommendedName>
</protein>
<dbReference type="SUPFAM" id="SSF53649">
    <property type="entry name" value="Alkaline phosphatase-like"/>
    <property type="match status" value="1"/>
</dbReference>
<reference evidence="3 4" key="1">
    <citation type="submission" date="2022-09" db="EMBL/GenBank/DDBJ databases">
        <authorList>
            <person name="Palmer J.M."/>
        </authorList>
    </citation>
    <scope>NUCLEOTIDE SEQUENCE [LARGE SCALE GENOMIC DNA]</scope>
    <source>
        <strain evidence="3 4">DSM 7382</strain>
    </source>
</reference>
<feature type="compositionally biased region" description="Polar residues" evidence="1">
    <location>
        <begin position="152"/>
        <end position="168"/>
    </location>
</feature>
<dbReference type="InterPro" id="IPR002523">
    <property type="entry name" value="MgTranspt_CorA/ZnTranspt_ZntB"/>
</dbReference>
<name>A0AAW0FTS6_9APHY</name>
<dbReference type="Proteomes" id="UP001385951">
    <property type="component" value="Unassembled WGS sequence"/>
</dbReference>
<dbReference type="CDD" id="cd12829">
    <property type="entry name" value="Alr1p-like"/>
    <property type="match status" value="1"/>
</dbReference>
<dbReference type="CDD" id="cd16025">
    <property type="entry name" value="PAS_like"/>
    <property type="match status" value="1"/>
</dbReference>
<dbReference type="GO" id="GO:0010961">
    <property type="term" value="P:intracellular magnesium ion homeostasis"/>
    <property type="evidence" value="ECO:0007669"/>
    <property type="project" value="TreeGrafter"/>
</dbReference>
<feature type="compositionally biased region" description="Polar residues" evidence="1">
    <location>
        <begin position="394"/>
        <end position="405"/>
    </location>
</feature>
<keyword evidence="4" id="KW-1185">Reference proteome</keyword>
<sequence>MSDMESNRSVSPSRDILHGVANTDEVLNDHRHQASSLPIRNPTQSAIDDDEEDTVDNKDNQQPEHFVDAASRQYDVSPGTSPNDTTERYNFDPRLTRNSSSNQIEPYPVQPKVASHMYMNNLRKDFYLNQGQEDDDSQPFMLHPSSIHKNHSSTNPTTNSRAQVSPNIANLPRKSGGRRKSRSRSFSDQVKSFVNPKDGEMDEIHNIGGASSGGILLKPAQPSGHKRSKQRNDSVVDNLENDIASPMMKIKTNDTSTSENQNYKRERRASRSSIDSEADSHASRSSQETEEDVCFPMLREHVRIKGIDFDEIEEFIKDEREEEQLMKDQQQMIADRTAMRVSSNQKDARTTGSISSKSRMSKPSNVALKYTPKNLIKKMKSKNTESRDNESIKTIRNQSDSSTVNDEYDEKTSESEETIHAPDIPSLVEPGQSVRELFRNGEGTWWLDCVCPTDSEMKMLAKAFGIHPLTAEDIRMQETREKVELFRSYYFVCFHTFEPDKESEDYLEPINVYIVVFRDGVLTFHFSPILHPANVRRRVRQLRDYVDVSADWLCYALIDDITDSFAPVITGIEYEADAIEDSVFVARELDFSNMLQRIGESRRKVMTLMRLLSGKADVIKMFAKRCQDEAQSHTIQSHLNLANLNSGSGSGNATPAPFSNSGVSFGPNPGANPNLLSSQYQQFQNQHGRAQPRADIALYLGFTDTSPFGGEIDTPNLKRLSEKSARFTDFHTASACSPTRSMLFTGNDNHIAGLGQMAEFAMRHPDKFEGKPGYEGNLKRWWILYFISGKWHLGLLKEYWPYTRGFEKSFTLLPGAGNHYKYIPKDKEGPVKFMPFLYAEDDREVDAEKELPDDYYSTDYFTEKGLEFLSHEKRGDRPFFGCLTYTAPHWPYQAPEEVIKKYKGRYDDGPEELRKRRLGSALKAGVIPDGTPHPIKTIHERWSDIDDDERAKESRIMEVYAAMVEILDRNIGKVLDALEKSSELENTFILFMSDNGAEGMLMEALPLRILRIRTAIENHYNNDLSNIGRKDSFVYYNDQWAQAATAPHSMYKMWATEGAIVCPLILHYPPLINNSEFEGKVAHEFTTVMDILPTVLELAGVQHPGNEYKGRKVHTPRGKSWVSYLRGKQDHIHSEDTVTGWELFGQQAIRKGKYKAVYIPKPFGDSEWQLFDIKADPGETKDLAKEESEKLNEMLTHWTDYVAETGLIELGSDFFEHEKITKKTTSFTIQ</sequence>
<feature type="compositionally biased region" description="Polar residues" evidence="1">
    <location>
        <begin position="34"/>
        <end position="46"/>
    </location>
</feature>
<dbReference type="SUPFAM" id="SSF143865">
    <property type="entry name" value="CorA soluble domain-like"/>
    <property type="match status" value="1"/>
</dbReference>
<dbReference type="EMBL" id="JASBNA010000047">
    <property type="protein sequence ID" value="KAK7680697.1"/>
    <property type="molecule type" value="Genomic_DNA"/>
</dbReference>
<feature type="compositionally biased region" description="Basic and acidic residues" evidence="1">
    <location>
        <begin position="410"/>
        <end position="420"/>
    </location>
</feature>
<dbReference type="InterPro" id="IPR017850">
    <property type="entry name" value="Alkaline_phosphatase_core_sf"/>
</dbReference>
<accession>A0AAW0FTS6</accession>
<proteinExistence type="predicted"/>
<feature type="region of interest" description="Disordered" evidence="1">
    <location>
        <begin position="1"/>
        <end position="107"/>
    </location>
</feature>
<dbReference type="GO" id="GO:0015095">
    <property type="term" value="F:magnesium ion transmembrane transporter activity"/>
    <property type="evidence" value="ECO:0007669"/>
    <property type="project" value="InterPro"/>
</dbReference>
<dbReference type="Pfam" id="PF01544">
    <property type="entry name" value="CorA"/>
    <property type="match status" value="1"/>
</dbReference>
<dbReference type="Gene3D" id="1.20.58.340">
    <property type="entry name" value="Magnesium transport protein CorA, transmembrane region"/>
    <property type="match status" value="1"/>
</dbReference>
<feature type="compositionally biased region" description="Basic and acidic residues" evidence="1">
    <location>
        <begin position="85"/>
        <end position="95"/>
    </location>
</feature>
<dbReference type="InterPro" id="IPR000917">
    <property type="entry name" value="Sulfatase_N"/>
</dbReference>
<feature type="region of interest" description="Disordered" evidence="1">
    <location>
        <begin position="130"/>
        <end position="292"/>
    </location>
</feature>
<dbReference type="InterPro" id="IPR044089">
    <property type="entry name" value="Alr1-like"/>
</dbReference>
<gene>
    <name evidence="3" type="ORF">QCA50_016265</name>
</gene>
<feature type="compositionally biased region" description="Basic and acidic residues" evidence="1">
    <location>
        <begin position="55"/>
        <end position="67"/>
    </location>
</feature>
<feature type="compositionally biased region" description="Polar residues" evidence="1">
    <location>
        <begin position="650"/>
        <end position="663"/>
    </location>
</feature>
<feature type="region of interest" description="Disordered" evidence="1">
    <location>
        <begin position="336"/>
        <end position="426"/>
    </location>
</feature>
<dbReference type="PANTHER" id="PTHR21535">
    <property type="entry name" value="MAGNESIUM AND COBALT TRANSPORT PROTEIN/MITOCHONDRIAL IMPORT INNER MEMBRANE TRANSLOCASE SUBUNIT TIM8"/>
    <property type="match status" value="1"/>
</dbReference>
<feature type="domain" description="Sulfatase N-terminal" evidence="2">
    <location>
        <begin position="704"/>
        <end position="1101"/>
    </location>
</feature>
<dbReference type="PANTHER" id="PTHR21535:SF55">
    <property type="entry name" value="MAGNESIUM TRANSPORTER ALR1-RELATED"/>
    <property type="match status" value="1"/>
</dbReference>
<evidence type="ECO:0000313" key="3">
    <source>
        <dbReference type="EMBL" id="KAK7680697.1"/>
    </source>
</evidence>
<comment type="caution">
    <text evidence="3">The sequence shown here is derived from an EMBL/GenBank/DDBJ whole genome shotgun (WGS) entry which is preliminary data.</text>
</comment>
<feature type="compositionally biased region" description="Basic and acidic residues" evidence="1">
    <location>
        <begin position="382"/>
        <end position="393"/>
    </location>
</feature>
<evidence type="ECO:0000313" key="4">
    <source>
        <dbReference type="Proteomes" id="UP001385951"/>
    </source>
</evidence>
<organism evidence="3 4">
    <name type="scientific">Cerrena zonata</name>
    <dbReference type="NCBI Taxonomy" id="2478898"/>
    <lineage>
        <taxon>Eukaryota</taxon>
        <taxon>Fungi</taxon>
        <taxon>Dikarya</taxon>
        <taxon>Basidiomycota</taxon>
        <taxon>Agaricomycotina</taxon>
        <taxon>Agaricomycetes</taxon>
        <taxon>Polyporales</taxon>
        <taxon>Cerrenaceae</taxon>
        <taxon>Cerrena</taxon>
    </lineage>
</organism>
<dbReference type="Gene3D" id="3.30.1120.10">
    <property type="match status" value="1"/>
</dbReference>
<evidence type="ECO:0000256" key="1">
    <source>
        <dbReference type="SAM" id="MobiDB-lite"/>
    </source>
</evidence>